<protein>
    <submittedName>
        <fullName evidence="1">Uncharacterized protein</fullName>
    </submittedName>
</protein>
<accession>A0ACC1J2L3</accession>
<reference evidence="1" key="1">
    <citation type="submission" date="2022-07" db="EMBL/GenBank/DDBJ databases">
        <title>Phylogenomic reconstructions and comparative analyses of Kickxellomycotina fungi.</title>
        <authorList>
            <person name="Reynolds N.K."/>
            <person name="Stajich J.E."/>
            <person name="Barry K."/>
            <person name="Grigoriev I.V."/>
            <person name="Crous P."/>
            <person name="Smith M.E."/>
        </authorList>
    </citation>
    <scope>NUCLEOTIDE SEQUENCE</scope>
    <source>
        <strain evidence="1">NRRL 5244</strain>
    </source>
</reference>
<organism evidence="1 2">
    <name type="scientific">Linderina macrospora</name>
    <dbReference type="NCBI Taxonomy" id="4868"/>
    <lineage>
        <taxon>Eukaryota</taxon>
        <taxon>Fungi</taxon>
        <taxon>Fungi incertae sedis</taxon>
        <taxon>Zoopagomycota</taxon>
        <taxon>Kickxellomycotina</taxon>
        <taxon>Kickxellomycetes</taxon>
        <taxon>Kickxellales</taxon>
        <taxon>Kickxellaceae</taxon>
        <taxon>Linderina</taxon>
    </lineage>
</organism>
<proteinExistence type="predicted"/>
<comment type="caution">
    <text evidence="1">The sequence shown here is derived from an EMBL/GenBank/DDBJ whole genome shotgun (WGS) entry which is preliminary data.</text>
</comment>
<dbReference type="EMBL" id="JANBPW010004314">
    <property type="protein sequence ID" value="KAJ1935276.1"/>
    <property type="molecule type" value="Genomic_DNA"/>
</dbReference>
<name>A0ACC1J2L3_9FUNG</name>
<gene>
    <name evidence="1" type="ORF">FBU59_005441</name>
</gene>
<evidence type="ECO:0000313" key="1">
    <source>
        <dbReference type="EMBL" id="KAJ1935276.1"/>
    </source>
</evidence>
<feature type="non-terminal residue" evidence="1">
    <location>
        <position position="128"/>
    </location>
</feature>
<sequence>MESEVKRLKVDANPEPQPIMSLVDYGSDSSDNEIESDSGEQMAEETGLPAGFFDPGVEPEEEEDEPEVDVQMDEPALPSGFFDDANEQKAAETNTSVGQVRVEQKKDLEKDLASFEAEIADLAEENEV</sequence>
<evidence type="ECO:0000313" key="2">
    <source>
        <dbReference type="Proteomes" id="UP001150603"/>
    </source>
</evidence>
<dbReference type="Proteomes" id="UP001150603">
    <property type="component" value="Unassembled WGS sequence"/>
</dbReference>
<keyword evidence="2" id="KW-1185">Reference proteome</keyword>